<protein>
    <submittedName>
        <fullName evidence="2">Uncharacterized protein</fullName>
    </submittedName>
</protein>
<evidence type="ECO:0000256" key="1">
    <source>
        <dbReference type="SAM" id="MobiDB-lite"/>
    </source>
</evidence>
<dbReference type="EMBL" id="WIXP02000017">
    <property type="protein sequence ID" value="KAF6197731.1"/>
    <property type="molecule type" value="Genomic_DNA"/>
</dbReference>
<keyword evidence="3" id="KW-1185">Reference proteome</keyword>
<organism evidence="2 3">
    <name type="scientific">Apolygus lucorum</name>
    <name type="common">Small green plant bug</name>
    <name type="synonym">Lygocoris lucorum</name>
    <dbReference type="NCBI Taxonomy" id="248454"/>
    <lineage>
        <taxon>Eukaryota</taxon>
        <taxon>Metazoa</taxon>
        <taxon>Ecdysozoa</taxon>
        <taxon>Arthropoda</taxon>
        <taxon>Hexapoda</taxon>
        <taxon>Insecta</taxon>
        <taxon>Pterygota</taxon>
        <taxon>Neoptera</taxon>
        <taxon>Paraneoptera</taxon>
        <taxon>Hemiptera</taxon>
        <taxon>Heteroptera</taxon>
        <taxon>Panheteroptera</taxon>
        <taxon>Cimicomorpha</taxon>
        <taxon>Miridae</taxon>
        <taxon>Mirini</taxon>
        <taxon>Apolygus</taxon>
    </lineage>
</organism>
<evidence type="ECO:0000313" key="2">
    <source>
        <dbReference type="EMBL" id="KAF6197731.1"/>
    </source>
</evidence>
<feature type="compositionally biased region" description="Acidic residues" evidence="1">
    <location>
        <begin position="854"/>
        <end position="864"/>
    </location>
</feature>
<feature type="region of interest" description="Disordered" evidence="1">
    <location>
        <begin position="823"/>
        <end position="918"/>
    </location>
</feature>
<dbReference type="Proteomes" id="UP000466442">
    <property type="component" value="Unassembled WGS sequence"/>
</dbReference>
<proteinExistence type="predicted"/>
<evidence type="ECO:0000313" key="3">
    <source>
        <dbReference type="Proteomes" id="UP000466442"/>
    </source>
</evidence>
<feature type="region of interest" description="Disordered" evidence="1">
    <location>
        <begin position="242"/>
        <end position="337"/>
    </location>
</feature>
<feature type="region of interest" description="Disordered" evidence="1">
    <location>
        <begin position="1074"/>
        <end position="1165"/>
    </location>
</feature>
<feature type="compositionally biased region" description="Low complexity" evidence="1">
    <location>
        <begin position="27"/>
        <end position="38"/>
    </location>
</feature>
<feature type="compositionally biased region" description="Acidic residues" evidence="1">
    <location>
        <begin position="242"/>
        <end position="254"/>
    </location>
</feature>
<feature type="compositionally biased region" description="Basic and acidic residues" evidence="1">
    <location>
        <begin position="873"/>
        <end position="891"/>
    </location>
</feature>
<feature type="region of interest" description="Disordered" evidence="1">
    <location>
        <begin position="492"/>
        <end position="583"/>
    </location>
</feature>
<comment type="caution">
    <text evidence="2">The sequence shown here is derived from an EMBL/GenBank/DDBJ whole genome shotgun (WGS) entry which is preliminary data.</text>
</comment>
<sequence length="1165" mass="127557">MTGDQCIPENRYDQDVPATTVAERYATPTTTSSTTPRSSEMDQLEVMAELSDTPPTMISATPAKVETDRPATLAELPDTPLTKNFITTEKFKRVYPFLEVAAPAVTPTATSVTPHTATAATQTTTVATPTETLVATPPQMELRVTEPVVANLQAREEPTGDPNTHEDTTVEDCEFDKWARDEEWELLPTDQWEEPSPEFEELVTEKLMPDGAFVDAGTTEMATAEVGPLEPVREEAEEALLMETEEESGWEDQENPVMPGPSTKPGVKKEQVATEDESDDEIFTDAVAEPTTEDRNDPELLESSQEHPEAETPGPQRVSNEADATANQDDPTNPYCLRRRAPVDYRKVAQKQLEMIEGMEGDPPLDEFVQQVFDTYQEEVDANATIPTDTLTTPEPCNAPQITLAGIVNCIRYAARGDMRMTRTANAQAAVVGVLTLARWIPQYQRIAQERDQLLEHQEKWRLEKAAAQKRIKELEGAVKPETGEQIAVVEVAAPPLDTNEQSSDSGSPIRARRNRRNVIPSSAGSSIDGITRLRPRTPSPQLARYRVATGTTPAAMGPPPAATTRQATSNSPSPGTSREGTLLDASVNSTSTMTGDQCIPENRYDQDVPATTVAERYATPTTTSSTTPRSSEMDQLEVMAELSDTPPTMISATPAKVETDRPATLAELPDTPLTKNFITTEKFKRVYPFLEVAAPAVTPTATSVTPHTATAATQTTTVATPTETLVATPPQMELRVTEPVVANLQAREEPTGDPNTHEDTTVEDCEFDKWARDEEWELLPTDQWEEPMPDGAFVDAGTTEMATAEVGPLEPVREEAEEALLMETEEESGWEDQENPVMPGPSTKPGVKKEQVATEDESDDEIFTDAVAEPTTEDRNDPELLESSQEHPEAETPGPQRVSNEADATANQDDPTNPYCLRRRAPVDYRKVAQKQLEMIEGMEGDPPLDEFVQQVFDTYQEEVDANATIPTDTLTTPEPCNAPQITLAGIVNCIRYAARGDMRMTRTANAQAAVVGVLTLARWIPQYQRIAQERDQLLEHQEKWRLEKAAAQKRIKELEGAVKPETGEQIAVVEVAAPPLDTNEQSSDSGSPIRARRNRRNVIPSSAGSSIDGITRLRPRTPSPQLARYRVATGTTPAAMGPPPAATTRQATSNSPSPGTSREGHFR</sequence>
<feature type="compositionally biased region" description="Acidic residues" evidence="1">
    <location>
        <begin position="273"/>
        <end position="283"/>
    </location>
</feature>
<feature type="compositionally biased region" description="Basic and acidic residues" evidence="1">
    <location>
        <begin position="292"/>
        <end position="310"/>
    </location>
</feature>
<accession>A0A8S9WNG5</accession>
<name>A0A8S9WNG5_APOLU</name>
<feature type="compositionally biased region" description="Polar residues" evidence="1">
    <location>
        <begin position="1147"/>
        <end position="1158"/>
    </location>
</feature>
<feature type="region of interest" description="Disordered" evidence="1">
    <location>
        <begin position="1"/>
        <end position="41"/>
    </location>
</feature>
<feature type="compositionally biased region" description="Polar residues" evidence="1">
    <location>
        <begin position="566"/>
        <end position="580"/>
    </location>
</feature>
<gene>
    <name evidence="2" type="ORF">GE061_008697</name>
</gene>
<feature type="compositionally biased region" description="Acidic residues" evidence="1">
    <location>
        <begin position="823"/>
        <end position="835"/>
    </location>
</feature>
<reference evidence="2" key="1">
    <citation type="journal article" date="2021" name="Mol. Ecol. Resour.">
        <title>Apolygus lucorum genome provides insights into omnivorousness and mesophyll feeding.</title>
        <authorList>
            <person name="Liu Y."/>
            <person name="Liu H."/>
            <person name="Wang H."/>
            <person name="Huang T."/>
            <person name="Liu B."/>
            <person name="Yang B."/>
            <person name="Yin L."/>
            <person name="Li B."/>
            <person name="Zhang Y."/>
            <person name="Zhang S."/>
            <person name="Jiang F."/>
            <person name="Zhang X."/>
            <person name="Ren Y."/>
            <person name="Wang B."/>
            <person name="Wang S."/>
            <person name="Lu Y."/>
            <person name="Wu K."/>
            <person name="Fan W."/>
            <person name="Wang G."/>
        </authorList>
    </citation>
    <scope>NUCLEOTIDE SEQUENCE</scope>
    <source>
        <strain evidence="2">12Hb</strain>
    </source>
</reference>
<dbReference type="AlphaFoldDB" id="A0A8S9WNG5"/>